<dbReference type="PANTHER" id="PTHR10963:SF60">
    <property type="entry name" value="GRAM-NEGATIVE BACTERIA-BINDING PROTEIN 1-RELATED"/>
    <property type="match status" value="1"/>
</dbReference>
<dbReference type="InterPro" id="IPR050546">
    <property type="entry name" value="Glycosyl_Hydrlase_16"/>
</dbReference>
<dbReference type="EMBL" id="LNIX01000003">
    <property type="protein sequence ID" value="OXA57141.1"/>
    <property type="molecule type" value="Genomic_DNA"/>
</dbReference>
<accession>A0A226EK66</accession>
<dbReference type="PANTHER" id="PTHR10963">
    <property type="entry name" value="GLYCOSYL HYDROLASE-RELATED"/>
    <property type="match status" value="1"/>
</dbReference>
<dbReference type="AlphaFoldDB" id="A0A226EK66"/>
<keyword evidence="4" id="KW-1185">Reference proteome</keyword>
<dbReference type="GO" id="GO:0005975">
    <property type="term" value="P:carbohydrate metabolic process"/>
    <property type="evidence" value="ECO:0007669"/>
    <property type="project" value="InterPro"/>
</dbReference>
<feature type="signal peptide" evidence="1">
    <location>
        <begin position="1"/>
        <end position="20"/>
    </location>
</feature>
<dbReference type="STRING" id="158441.A0A226EK66"/>
<dbReference type="Proteomes" id="UP000198287">
    <property type="component" value="Unassembled WGS sequence"/>
</dbReference>
<sequence>MVSQLYVILGLFFYATLASCCRKGRSWEGNLFFHDDFDGFDVKRDHWTYEEFCHGKDIDQKWQYICDEDNINHILFCSFLKKQTGKGQGDTNLECFSDSDENVRVWNGTLILTTLYKPLSEKRLFSRQKNFTSARLTTTGRGFTYGTFVVSARLPKGKSLFPSIWLVPAYKDHDNCKYEEIEIVQGRGEKTSNLIFSASFGKHWNSVVTKRVEKAFPGIDFSESFHEVAFSWKPKRMEWYVDGISVFTASTHFYSDWILSDETNVPCSRDKSLFKQPFQLTMSMSVGGAAELLHSQDTPLTPDEAMRWEKPIFEIDWVKVYQQV</sequence>
<proteinExistence type="predicted"/>
<dbReference type="GO" id="GO:0004553">
    <property type="term" value="F:hydrolase activity, hydrolyzing O-glycosyl compounds"/>
    <property type="evidence" value="ECO:0007669"/>
    <property type="project" value="InterPro"/>
</dbReference>
<dbReference type="Gene3D" id="2.60.120.200">
    <property type="match status" value="1"/>
</dbReference>
<reference evidence="3 4" key="1">
    <citation type="submission" date="2015-12" db="EMBL/GenBank/DDBJ databases">
        <title>The genome of Folsomia candida.</title>
        <authorList>
            <person name="Faddeeva A."/>
            <person name="Derks M.F."/>
            <person name="Anvar Y."/>
            <person name="Smit S."/>
            <person name="Van Straalen N."/>
            <person name="Roelofs D."/>
        </authorList>
    </citation>
    <scope>NUCLEOTIDE SEQUENCE [LARGE SCALE GENOMIC DNA]</scope>
    <source>
        <strain evidence="3 4">VU population</strain>
        <tissue evidence="3">Whole body</tissue>
    </source>
</reference>
<feature type="chain" id="PRO_5012149597" evidence="1">
    <location>
        <begin position="21"/>
        <end position="324"/>
    </location>
</feature>
<evidence type="ECO:0000256" key="1">
    <source>
        <dbReference type="SAM" id="SignalP"/>
    </source>
</evidence>
<dbReference type="CDD" id="cd08023">
    <property type="entry name" value="GH16_laminarinase_like"/>
    <property type="match status" value="1"/>
</dbReference>
<dbReference type="InterPro" id="IPR013320">
    <property type="entry name" value="ConA-like_dom_sf"/>
</dbReference>
<evidence type="ECO:0000313" key="3">
    <source>
        <dbReference type="EMBL" id="OXA57141.1"/>
    </source>
</evidence>
<comment type="caution">
    <text evidence="3">The sequence shown here is derived from an EMBL/GenBank/DDBJ whole genome shotgun (WGS) entry which is preliminary data.</text>
</comment>
<dbReference type="InterPro" id="IPR000757">
    <property type="entry name" value="Beta-glucanase-like"/>
</dbReference>
<feature type="domain" description="GH16" evidence="2">
    <location>
        <begin position="25"/>
        <end position="324"/>
    </location>
</feature>
<organism evidence="3 4">
    <name type="scientific">Folsomia candida</name>
    <name type="common">Springtail</name>
    <dbReference type="NCBI Taxonomy" id="158441"/>
    <lineage>
        <taxon>Eukaryota</taxon>
        <taxon>Metazoa</taxon>
        <taxon>Ecdysozoa</taxon>
        <taxon>Arthropoda</taxon>
        <taxon>Hexapoda</taxon>
        <taxon>Collembola</taxon>
        <taxon>Entomobryomorpha</taxon>
        <taxon>Isotomoidea</taxon>
        <taxon>Isotomidae</taxon>
        <taxon>Proisotominae</taxon>
        <taxon>Folsomia</taxon>
    </lineage>
</organism>
<dbReference type="PROSITE" id="PS51762">
    <property type="entry name" value="GH16_2"/>
    <property type="match status" value="1"/>
</dbReference>
<keyword evidence="1" id="KW-0732">Signal</keyword>
<evidence type="ECO:0000313" key="4">
    <source>
        <dbReference type="Proteomes" id="UP000198287"/>
    </source>
</evidence>
<dbReference type="OrthoDB" id="4781at2759"/>
<name>A0A226EK66_FOLCA</name>
<dbReference type="Pfam" id="PF00722">
    <property type="entry name" value="Glyco_hydro_16"/>
    <property type="match status" value="1"/>
</dbReference>
<dbReference type="SUPFAM" id="SSF49899">
    <property type="entry name" value="Concanavalin A-like lectins/glucanases"/>
    <property type="match status" value="1"/>
</dbReference>
<dbReference type="OMA" id="TASTHFY"/>
<protein>
    <submittedName>
        <fullName evidence="3">Beta-glucanase</fullName>
    </submittedName>
</protein>
<gene>
    <name evidence="3" type="ORF">Fcan01_07382</name>
</gene>
<evidence type="ECO:0000259" key="2">
    <source>
        <dbReference type="PROSITE" id="PS51762"/>
    </source>
</evidence>